<dbReference type="AlphaFoldDB" id="B3JJZ6"/>
<evidence type="ECO:0000259" key="7">
    <source>
        <dbReference type="Pfam" id="PF01555"/>
    </source>
</evidence>
<dbReference type="GO" id="GO:0009007">
    <property type="term" value="F:site-specific DNA-methyltransferase (adenine-specific) activity"/>
    <property type="evidence" value="ECO:0007669"/>
    <property type="project" value="UniProtKB-EC"/>
</dbReference>
<evidence type="ECO:0000313" key="9">
    <source>
        <dbReference type="Proteomes" id="UP000003146"/>
    </source>
</evidence>
<comment type="caution">
    <text evidence="8">The sequence shown here is derived from an EMBL/GenBank/DDBJ whole genome shotgun (WGS) entry which is preliminary data.</text>
</comment>
<dbReference type="Pfam" id="PF01555">
    <property type="entry name" value="N6_N4_Mtase"/>
    <property type="match status" value="1"/>
</dbReference>
<dbReference type="GO" id="GO:0003677">
    <property type="term" value="F:DNA binding"/>
    <property type="evidence" value="ECO:0007669"/>
    <property type="project" value="InterPro"/>
</dbReference>
<dbReference type="HOGENOM" id="CLU_020164_0_1_10"/>
<dbReference type="InterPro" id="IPR002941">
    <property type="entry name" value="DNA_methylase_N4/N6"/>
</dbReference>
<evidence type="ECO:0000256" key="5">
    <source>
        <dbReference type="ARBA" id="ARBA00022691"/>
    </source>
</evidence>
<evidence type="ECO:0000256" key="3">
    <source>
        <dbReference type="ARBA" id="ARBA00022603"/>
    </source>
</evidence>
<dbReference type="PRINTS" id="PR00506">
    <property type="entry name" value="D21N6MTFRASE"/>
</dbReference>
<dbReference type="SUPFAM" id="SSF53335">
    <property type="entry name" value="S-adenosyl-L-methionine-dependent methyltransferases"/>
    <property type="match status" value="1"/>
</dbReference>
<comment type="catalytic activity">
    <reaction evidence="6">
        <text>a 2'-deoxyadenosine in DNA + S-adenosyl-L-methionine = an N(6)-methyl-2'-deoxyadenosine in DNA + S-adenosyl-L-homocysteine + H(+)</text>
        <dbReference type="Rhea" id="RHEA:15197"/>
        <dbReference type="Rhea" id="RHEA-COMP:12418"/>
        <dbReference type="Rhea" id="RHEA-COMP:12419"/>
        <dbReference type="ChEBI" id="CHEBI:15378"/>
        <dbReference type="ChEBI" id="CHEBI:57856"/>
        <dbReference type="ChEBI" id="CHEBI:59789"/>
        <dbReference type="ChEBI" id="CHEBI:90615"/>
        <dbReference type="ChEBI" id="CHEBI:90616"/>
        <dbReference type="EC" id="2.1.1.72"/>
    </reaction>
</comment>
<dbReference type="GO" id="GO:0032259">
    <property type="term" value="P:methylation"/>
    <property type="evidence" value="ECO:0007669"/>
    <property type="project" value="UniProtKB-KW"/>
</dbReference>
<keyword evidence="3 8" id="KW-0489">Methyltransferase</keyword>
<dbReference type="EMBL" id="ABIY02000091">
    <property type="protein sequence ID" value="EDV00656.1"/>
    <property type="molecule type" value="Genomic_DNA"/>
</dbReference>
<evidence type="ECO:0000256" key="1">
    <source>
        <dbReference type="ARBA" id="ARBA00006594"/>
    </source>
</evidence>
<protein>
    <recommendedName>
        <fullName evidence="2">site-specific DNA-methyltransferase (adenine-specific)</fullName>
        <ecNumber evidence="2">2.1.1.72</ecNumber>
    </recommendedName>
</protein>
<dbReference type="RefSeq" id="WP_007569937.1">
    <property type="nucleotide sequence ID" value="NZ_DS981493.1"/>
</dbReference>
<gene>
    <name evidence="8" type="ORF">BACCOP_02220</name>
</gene>
<sequence length="281" mass="32391">MKPNKLELNSVDGTQLNLEALYQIAPSCFTEVKDDKTGELRHVVNFKTLRQLLGDNAVEDADEMYQFTWPGKQEARREAARPTTKTLRPVVEDSVDWDNTQNLYIEGDNLEVLKLLQKSYMGKVKMIYIDPPYNTGNDFVYDDDFAVSQDDYDLFSGNVDELGNRYRKNTESNGRFHSDWCSMMYPRLMVAKSLLSDSGSIFLTLDDHEIVNGRKLMDEIFGEKSFISTVIWENFYGRSNAAAISLAHNYILIYSKAGEEWKNIRNLLPRDLKSSEKYKNP</sequence>
<dbReference type="Proteomes" id="UP000003146">
    <property type="component" value="Unassembled WGS sequence"/>
</dbReference>
<keyword evidence="5" id="KW-0949">S-adenosyl-L-methionine</keyword>
<dbReference type="EC" id="2.1.1.72" evidence="2"/>
<organism evidence="8 9">
    <name type="scientific">Phocaeicola coprocola DSM 17136</name>
    <dbReference type="NCBI Taxonomy" id="470145"/>
    <lineage>
        <taxon>Bacteria</taxon>
        <taxon>Pseudomonadati</taxon>
        <taxon>Bacteroidota</taxon>
        <taxon>Bacteroidia</taxon>
        <taxon>Bacteroidales</taxon>
        <taxon>Bacteroidaceae</taxon>
        <taxon>Phocaeicola</taxon>
    </lineage>
</organism>
<evidence type="ECO:0000256" key="2">
    <source>
        <dbReference type="ARBA" id="ARBA00011900"/>
    </source>
</evidence>
<dbReference type="PROSITE" id="PS00092">
    <property type="entry name" value="N6_MTASE"/>
    <property type="match status" value="1"/>
</dbReference>
<evidence type="ECO:0000313" key="8">
    <source>
        <dbReference type="EMBL" id="EDV00656.1"/>
    </source>
</evidence>
<accession>B3JJZ6</accession>
<dbReference type="InterPro" id="IPR002052">
    <property type="entry name" value="DNA_methylase_N6_adenine_CS"/>
</dbReference>
<dbReference type="Gene3D" id="3.40.50.150">
    <property type="entry name" value="Vaccinia Virus protein VP39"/>
    <property type="match status" value="1"/>
</dbReference>
<evidence type="ECO:0000256" key="4">
    <source>
        <dbReference type="ARBA" id="ARBA00022679"/>
    </source>
</evidence>
<proteinExistence type="inferred from homology"/>
<feature type="non-terminal residue" evidence="8">
    <location>
        <position position="281"/>
    </location>
</feature>
<feature type="domain" description="DNA methylase N-4/N-6" evidence="7">
    <location>
        <begin position="124"/>
        <end position="269"/>
    </location>
</feature>
<dbReference type="InterPro" id="IPR002295">
    <property type="entry name" value="N4/N6-MTase_EcoPI_Mod-like"/>
</dbReference>
<name>B3JJZ6_9BACT</name>
<evidence type="ECO:0000256" key="6">
    <source>
        <dbReference type="ARBA" id="ARBA00047942"/>
    </source>
</evidence>
<dbReference type="GO" id="GO:0008170">
    <property type="term" value="F:N-methyltransferase activity"/>
    <property type="evidence" value="ECO:0007669"/>
    <property type="project" value="InterPro"/>
</dbReference>
<reference evidence="8 9" key="1">
    <citation type="submission" date="2008-04" db="EMBL/GenBank/DDBJ databases">
        <title>Draft genome sequence of Bacteroides coprocola (DSM 17136).</title>
        <authorList>
            <person name="Sudarsanam P."/>
            <person name="Ley R."/>
            <person name="Guruge J."/>
            <person name="Turnbaugh P.J."/>
            <person name="Mahowald M."/>
            <person name="Liep D."/>
            <person name="Gordon J."/>
        </authorList>
    </citation>
    <scope>NUCLEOTIDE SEQUENCE [LARGE SCALE GENOMIC DNA]</scope>
    <source>
        <strain evidence="8 9">DSM 17136</strain>
    </source>
</reference>
<comment type="similarity">
    <text evidence="1">Belongs to the N(4)/N(6)-methyltransferase family.</text>
</comment>
<dbReference type="InterPro" id="IPR029063">
    <property type="entry name" value="SAM-dependent_MTases_sf"/>
</dbReference>
<keyword evidence="4 8" id="KW-0808">Transferase</keyword>
<reference evidence="8 9" key="2">
    <citation type="submission" date="2008-04" db="EMBL/GenBank/DDBJ databases">
        <authorList>
            <person name="Fulton L."/>
            <person name="Clifton S."/>
            <person name="Fulton B."/>
            <person name="Xu J."/>
            <person name="Minx P."/>
            <person name="Pepin K.H."/>
            <person name="Johnson M."/>
            <person name="Thiruvilangam P."/>
            <person name="Bhonagiri V."/>
            <person name="Nash W.E."/>
            <person name="Mardis E.R."/>
            <person name="Wilson R.K."/>
        </authorList>
    </citation>
    <scope>NUCLEOTIDE SEQUENCE [LARGE SCALE GENOMIC DNA]</scope>
    <source>
        <strain evidence="8 9">DSM 17136</strain>
    </source>
</reference>